<organism evidence="11">
    <name type="scientific">Triatoma infestans</name>
    <name type="common">Assassin bug</name>
    <dbReference type="NCBI Taxonomy" id="30076"/>
    <lineage>
        <taxon>Eukaryota</taxon>
        <taxon>Metazoa</taxon>
        <taxon>Ecdysozoa</taxon>
        <taxon>Arthropoda</taxon>
        <taxon>Hexapoda</taxon>
        <taxon>Insecta</taxon>
        <taxon>Pterygota</taxon>
        <taxon>Neoptera</taxon>
        <taxon>Paraneoptera</taxon>
        <taxon>Hemiptera</taxon>
        <taxon>Heteroptera</taxon>
        <taxon>Panheteroptera</taxon>
        <taxon>Cimicomorpha</taxon>
        <taxon>Reduviidae</taxon>
        <taxon>Triatominae</taxon>
        <taxon>Triatoma</taxon>
    </lineage>
</organism>
<evidence type="ECO:0000313" key="11">
    <source>
        <dbReference type="EMBL" id="JAC15139.1"/>
    </source>
</evidence>
<dbReference type="Gene3D" id="3.40.50.300">
    <property type="entry name" value="P-loop containing nucleotide triphosphate hydrolases"/>
    <property type="match status" value="2"/>
</dbReference>
<feature type="non-terminal residue" evidence="11">
    <location>
        <position position="1"/>
    </location>
</feature>
<dbReference type="GO" id="GO:0045003">
    <property type="term" value="P:double-strand break repair via synthesis-dependent strand annealing"/>
    <property type="evidence" value="ECO:0007669"/>
    <property type="project" value="TreeGrafter"/>
</dbReference>
<dbReference type="GO" id="GO:0016787">
    <property type="term" value="F:hydrolase activity"/>
    <property type="evidence" value="ECO:0007669"/>
    <property type="project" value="UniProtKB-KW"/>
</dbReference>
<evidence type="ECO:0000256" key="7">
    <source>
        <dbReference type="ARBA" id="ARBA00023242"/>
    </source>
</evidence>
<dbReference type="SUPFAM" id="SSF52540">
    <property type="entry name" value="P-loop containing nucleoside triphosphate hydrolases"/>
    <property type="match status" value="1"/>
</dbReference>
<keyword evidence="5 11" id="KW-0347">Helicase</keyword>
<feature type="compositionally biased region" description="Acidic residues" evidence="8">
    <location>
        <begin position="1413"/>
        <end position="1430"/>
    </location>
</feature>
<dbReference type="GO" id="GO:0036297">
    <property type="term" value="P:interstrand cross-link repair"/>
    <property type="evidence" value="ECO:0007669"/>
    <property type="project" value="TreeGrafter"/>
</dbReference>
<comment type="subcellular location">
    <subcellularLocation>
        <location evidence="1">Nucleus</location>
    </subcellularLocation>
</comment>
<evidence type="ECO:0000256" key="4">
    <source>
        <dbReference type="ARBA" id="ARBA00022801"/>
    </source>
</evidence>
<reference evidence="11" key="1">
    <citation type="journal article" date="2014" name="PLoS Negl. Trop. Dis.">
        <title>An updated insight into the Sialotranscriptome of Triatoma infestans: developmental stage and geographic variations.</title>
        <authorList>
            <person name="Schwarz A."/>
            <person name="Medrano-Mercado N."/>
            <person name="Schaub G.A."/>
            <person name="Struchiner C.J."/>
            <person name="Bargues M.D."/>
            <person name="Levy M.Z."/>
            <person name="Ribeiro J.M."/>
        </authorList>
    </citation>
    <scope>NUCLEOTIDE SEQUENCE</scope>
    <source>
        <strain evidence="11">Chile</strain>
        <tissue evidence="11">Salivary glands</tissue>
    </source>
</reference>
<feature type="domain" description="Helicase C-terminal" evidence="10">
    <location>
        <begin position="407"/>
        <end position="576"/>
    </location>
</feature>
<dbReference type="SMART" id="SM00487">
    <property type="entry name" value="DEXDc"/>
    <property type="match status" value="1"/>
</dbReference>
<feature type="region of interest" description="Disordered" evidence="8">
    <location>
        <begin position="969"/>
        <end position="993"/>
    </location>
</feature>
<dbReference type="PROSITE" id="PS51194">
    <property type="entry name" value="HELICASE_CTER"/>
    <property type="match status" value="1"/>
</dbReference>
<keyword evidence="4" id="KW-0378">Hydrolase</keyword>
<evidence type="ECO:0000256" key="8">
    <source>
        <dbReference type="SAM" id="MobiDB-lite"/>
    </source>
</evidence>
<dbReference type="FunFam" id="3.40.50.300:FF:000861">
    <property type="entry name" value="Fanconi anemia, complementation group M"/>
    <property type="match status" value="1"/>
</dbReference>
<evidence type="ECO:0000256" key="5">
    <source>
        <dbReference type="ARBA" id="ARBA00022806"/>
    </source>
</evidence>
<sequence length="1594" mass="181409">NKKVIEDSVLSNEQNIVTNIQNATRKPSCSSTKTKGETILYEGDEARGFHLAAGSTYIYPTNYPLRQYQANITRTALFKNTLVSLPTGLGKTFIAAVVMYNFYRWYPKGKVVFMAPTRPLVAQQIKACHYIMNIPVGDTTEMTGMNNSDQRRTLWKEKRVFYLTPQVMVNDLKSGLCPPELIKCIVFDEAHRAVKDYAYCQVVKLMAASGGQYRTLALSATPGSDIHAVQQVIRNLNITKLEIRGEDSMDVSPYTHSKSVESIVVELSPNILRVKEDFLQIYDKYARRLKDYKAFTNNIAFLSKFQVLKAYEKFRNNPPRGISSTLLGSLMCDFTVCISLAHSLELLQSYGLRAFHSYLTNESGEKCKAAVSRIKSDEDLQKMLIHLGEILFPKPCSHIPYTWGHPKLQKLVAVITEHFKNSDEKNEETKVIVFCQYKIVVSEIVDILKKCPKIKPAIFVGQSGGKEKGMPQVKQIQIIKDFREGRLNCLVATCVAEEGLDIGEVDLILLMETQKSPVRLVQRLGRTGRKRKGRCVVLVTKGKELEKFHAAMAARKAYVNSIVNSDVIKSSLRQYSPSMIPINIAPKQQLVHINATELISPSKPIKNKQIDIRKCFGPQKSPFLTAEQLNEIKAVNGKLELNLDRLPKRIEMWYRAFDKKMRLEELLDKRISTLSHWNDWNLEKQATNLVSHSNETDILCHLLQLGRNTKKLDDMYQETIIINDSPNKKIPDNREKEKRKQPLETDENQVKIKKGRKSKKENVKSSGKILDIRTCMTATTEKTKLPKFEVIDLIEDSESPPQFVPSSPTVSYKHLGPLDFLEDIFWLFELDQLQVKKIQKECDIFRCKLGKNVEICSRLDKYLFPKDFHLSYQSSGLQIDLPSLEDIYKNLDYLLKINTITNEKGGLENPDEEINTSSARQALSVPEKIAEINEIHLFDSDEFASIDDLFINDEEKDLEIAERVGRKNKTKTEEITPSPIKSKPTNNATNKITTPKGFSNLKEQFWENTPDILKNISLNNFETSKLVSSTPLPLKTSSNKATYVNKFSPEKFSAEKHAESVEEDGVWNLSDLFESDAEDNGEICSKTPGTSTMIGITQMVNEIETFKQERMEDNVKHQNVNNFYNKSQQIFKLSIAQDFNLANEKSFSENIMKNVEVSPSKKCVSSTLGEETHPVSKDNQNESQINEIVDITSSSSLELKSQILKPNFETLKKDKKENSCTQSEFFKKDIYLSSNDSFFSDFDFTAHKTQRTSKPNFKIFKRKQNHRVSQIDETNLPNKTEQNNSSNIDKQEVVTRKMKNDSTESNISSCANSFVLNIKTVSVSKKVELSPVLKSKTGISDNKIENSLHHVKFLDSDDDDVFEETNVKCKKRKQDFSFNSASPSPIKKVSKRSKTSVGNGFIEKEADVSGEVSPDDSDNSSLDDMDDSFINDESHYQAGNDTHIEYLRSIKSPKGGRGKFKIPMDKLCDNMDDIYSQQVEQDTEYVNDSFCVNTSGEEIEESEISQLELAERMLNLEKRNRRNAKRKATVELKKKKRRRIISPEKSPLRSLAESVKLDDENEEIISRTKTKNIPCIVLSDSDTDSPIKKVCIRK</sequence>
<dbReference type="InterPro" id="IPR011545">
    <property type="entry name" value="DEAD/DEAH_box_helicase_dom"/>
</dbReference>
<proteinExistence type="evidence at transcript level"/>
<dbReference type="EMBL" id="GBBI01003573">
    <property type="protein sequence ID" value="JAC15139.1"/>
    <property type="molecule type" value="mRNA"/>
</dbReference>
<feature type="region of interest" description="Disordered" evidence="8">
    <location>
        <begin position="1400"/>
        <end position="1435"/>
    </location>
</feature>
<dbReference type="GO" id="GO:0000400">
    <property type="term" value="F:four-way junction DNA binding"/>
    <property type="evidence" value="ECO:0007669"/>
    <property type="project" value="TreeGrafter"/>
</dbReference>
<evidence type="ECO:0000256" key="3">
    <source>
        <dbReference type="ARBA" id="ARBA00022741"/>
    </source>
</evidence>
<dbReference type="InterPro" id="IPR039686">
    <property type="entry name" value="FANCM/Mph1-like_ID"/>
</dbReference>
<evidence type="ECO:0000256" key="6">
    <source>
        <dbReference type="ARBA" id="ARBA00022840"/>
    </source>
</evidence>
<dbReference type="GO" id="GO:0005634">
    <property type="term" value="C:nucleus"/>
    <property type="evidence" value="ECO:0007669"/>
    <property type="project" value="UniProtKB-SubCell"/>
</dbReference>
<feature type="region of interest" description="Disordered" evidence="8">
    <location>
        <begin position="723"/>
        <end position="762"/>
    </location>
</feature>
<feature type="domain" description="Helicase ATP-binding" evidence="9">
    <location>
        <begin position="72"/>
        <end position="240"/>
    </location>
</feature>
<protein>
    <submittedName>
        <fullName evidence="11">Putative dead-box like helicase</fullName>
    </submittedName>
</protein>
<dbReference type="PANTHER" id="PTHR14025:SF20">
    <property type="entry name" value="FANCONI ANEMIA GROUP M PROTEIN"/>
    <property type="match status" value="1"/>
</dbReference>
<dbReference type="Gene3D" id="1.20.1320.20">
    <property type="entry name" value="hef helicase domain"/>
    <property type="match status" value="1"/>
</dbReference>
<comment type="similarity">
    <text evidence="2">Belongs to the DEAD box helicase family. DEAH subfamily. FANCM sub-subfamily.</text>
</comment>
<dbReference type="InterPro" id="IPR001650">
    <property type="entry name" value="Helicase_C-like"/>
</dbReference>
<dbReference type="GO" id="GO:0043138">
    <property type="term" value="F:3'-5' DNA helicase activity"/>
    <property type="evidence" value="ECO:0007669"/>
    <property type="project" value="InterPro"/>
</dbReference>
<keyword evidence="6" id="KW-0067">ATP-binding</keyword>
<evidence type="ECO:0000256" key="1">
    <source>
        <dbReference type="ARBA" id="ARBA00004123"/>
    </source>
</evidence>
<dbReference type="CDD" id="cd18033">
    <property type="entry name" value="DEXDc_FANCM"/>
    <property type="match status" value="1"/>
</dbReference>
<evidence type="ECO:0000259" key="9">
    <source>
        <dbReference type="PROSITE" id="PS51192"/>
    </source>
</evidence>
<dbReference type="Pfam" id="PF00271">
    <property type="entry name" value="Helicase_C"/>
    <property type="match status" value="1"/>
</dbReference>
<keyword evidence="7" id="KW-0539">Nucleus</keyword>
<evidence type="ECO:0000256" key="2">
    <source>
        <dbReference type="ARBA" id="ARBA00009889"/>
    </source>
</evidence>
<dbReference type="CDD" id="cd12091">
    <property type="entry name" value="FANCM_ID"/>
    <property type="match status" value="1"/>
</dbReference>
<feature type="compositionally biased region" description="Basic and acidic residues" evidence="8">
    <location>
        <begin position="726"/>
        <end position="743"/>
    </location>
</feature>
<name>A0A023F2B8_TRIIF</name>
<dbReference type="InterPro" id="IPR044749">
    <property type="entry name" value="FANCM_DEXDc"/>
</dbReference>
<dbReference type="GO" id="GO:0005524">
    <property type="term" value="F:ATP binding"/>
    <property type="evidence" value="ECO:0007669"/>
    <property type="project" value="UniProtKB-KW"/>
</dbReference>
<dbReference type="InterPro" id="IPR027417">
    <property type="entry name" value="P-loop_NTPase"/>
</dbReference>
<accession>A0A023F2B8</accession>
<dbReference type="GO" id="GO:0009378">
    <property type="term" value="F:four-way junction helicase activity"/>
    <property type="evidence" value="ECO:0007669"/>
    <property type="project" value="TreeGrafter"/>
</dbReference>
<keyword evidence="3" id="KW-0547">Nucleotide-binding</keyword>
<dbReference type="Pfam" id="PF00270">
    <property type="entry name" value="DEAD"/>
    <property type="match status" value="1"/>
</dbReference>
<dbReference type="PROSITE" id="PS51192">
    <property type="entry name" value="HELICASE_ATP_BIND_1"/>
    <property type="match status" value="1"/>
</dbReference>
<dbReference type="SMART" id="SM00490">
    <property type="entry name" value="HELICc"/>
    <property type="match status" value="1"/>
</dbReference>
<evidence type="ECO:0000259" key="10">
    <source>
        <dbReference type="PROSITE" id="PS51194"/>
    </source>
</evidence>
<dbReference type="PANTHER" id="PTHR14025">
    <property type="entry name" value="FANCONI ANEMIA GROUP M FANCM FAMILY MEMBER"/>
    <property type="match status" value="1"/>
</dbReference>
<dbReference type="InterPro" id="IPR014001">
    <property type="entry name" value="Helicase_ATP-bd"/>
</dbReference>
<feature type="compositionally biased region" description="Polar residues" evidence="8">
    <location>
        <begin position="983"/>
        <end position="993"/>
    </location>
</feature>